<evidence type="ECO:0000256" key="1">
    <source>
        <dbReference type="SAM" id="MobiDB-lite"/>
    </source>
</evidence>
<dbReference type="Proteomes" id="UP001595752">
    <property type="component" value="Unassembled WGS sequence"/>
</dbReference>
<name>A0ABV8B1M9_9BACI</name>
<proteinExistence type="predicted"/>
<accession>A0ABV8B1M9</accession>
<dbReference type="EMBL" id="JBHRZT010000052">
    <property type="protein sequence ID" value="MFC3884193.1"/>
    <property type="molecule type" value="Genomic_DNA"/>
</dbReference>
<feature type="region of interest" description="Disordered" evidence="1">
    <location>
        <begin position="53"/>
        <end position="80"/>
    </location>
</feature>
<feature type="compositionally biased region" description="Low complexity" evidence="1">
    <location>
        <begin position="54"/>
        <end position="80"/>
    </location>
</feature>
<feature type="compositionally biased region" description="Basic and acidic residues" evidence="1">
    <location>
        <begin position="353"/>
        <end position="375"/>
    </location>
</feature>
<dbReference type="RefSeq" id="WP_377915409.1">
    <property type="nucleotide sequence ID" value="NZ_JBHRZT010000052.1"/>
</dbReference>
<keyword evidence="3" id="KW-1185">Reference proteome</keyword>
<sequence length="375" mass="42414">MSTYDVNKQTRSSAYHSFFTPLVGKVVTVYRGGPESKTGILLDVNSDYLTLAAQDNNNNNNNKNNNNNNNKNNNNNNNQDNQQQQYTIVYYNLRHVKSVTEDSMSNSTQNYVQNSMNSGIIPLFVKDKSFAGVMSKLKNKAVQINQGGPEKKQGTLLDVLGSQYIVLMTEDDGVVYFNIQHIKSICESNQGSNNGNQAFNNGNQAFNNGYQAFNNDMNDNMMLNQTPEYMKAKSFSQLFRNLSHKWVSVNTGGPEAVEGILVETKPDSFTLVQNQEVLRLQPFHVKSICLGPKGALKQNQQNDQQDDQQDDQQQDQQQDQQEAMVGMQATDGMDSRGSGGSNDSRRSRRSRHSNRDYREIPREQVLKTKDYRWKG</sequence>
<evidence type="ECO:0000313" key="2">
    <source>
        <dbReference type="EMBL" id="MFC3884193.1"/>
    </source>
</evidence>
<keyword evidence="2" id="KW-0946">Virion</keyword>
<feature type="region of interest" description="Disordered" evidence="1">
    <location>
        <begin position="297"/>
        <end position="375"/>
    </location>
</feature>
<comment type="caution">
    <text evidence="2">The sequence shown here is derived from an EMBL/GenBank/DDBJ whole genome shotgun (WGS) entry which is preliminary data.</text>
</comment>
<organism evidence="2 3">
    <name type="scientific">Bacillus songklensis</name>
    <dbReference type="NCBI Taxonomy" id="1069116"/>
    <lineage>
        <taxon>Bacteria</taxon>
        <taxon>Bacillati</taxon>
        <taxon>Bacillota</taxon>
        <taxon>Bacilli</taxon>
        <taxon>Bacillales</taxon>
        <taxon>Bacillaceae</taxon>
        <taxon>Bacillus</taxon>
    </lineage>
</organism>
<reference evidence="3" key="1">
    <citation type="journal article" date="2019" name="Int. J. Syst. Evol. Microbiol.">
        <title>The Global Catalogue of Microorganisms (GCM) 10K type strain sequencing project: providing services to taxonomists for standard genome sequencing and annotation.</title>
        <authorList>
            <consortium name="The Broad Institute Genomics Platform"/>
            <consortium name="The Broad Institute Genome Sequencing Center for Infectious Disease"/>
            <person name="Wu L."/>
            <person name="Ma J."/>
        </authorList>
    </citation>
    <scope>NUCLEOTIDE SEQUENCE [LARGE SCALE GENOMIC DNA]</scope>
    <source>
        <strain evidence="3">CCUG 61889</strain>
    </source>
</reference>
<feature type="compositionally biased region" description="Acidic residues" evidence="1">
    <location>
        <begin position="304"/>
        <end position="313"/>
    </location>
</feature>
<evidence type="ECO:0000313" key="3">
    <source>
        <dbReference type="Proteomes" id="UP001595752"/>
    </source>
</evidence>
<keyword evidence="2" id="KW-0167">Capsid protein</keyword>
<gene>
    <name evidence="2" type="ORF">ACFOU2_12120</name>
</gene>
<protein>
    <submittedName>
        <fullName evidence="2">Spore coat protein</fullName>
    </submittedName>
</protein>